<dbReference type="PANTHER" id="PTHR21561">
    <property type="entry name" value="INO80 COMPLEX SUBUNIT B"/>
    <property type="match status" value="1"/>
</dbReference>
<feature type="compositionally biased region" description="Basic and acidic residues" evidence="1">
    <location>
        <begin position="226"/>
        <end position="250"/>
    </location>
</feature>
<feature type="compositionally biased region" description="Acidic residues" evidence="1">
    <location>
        <begin position="71"/>
        <end position="100"/>
    </location>
</feature>
<feature type="compositionally biased region" description="Low complexity" evidence="1">
    <location>
        <begin position="46"/>
        <end position="55"/>
    </location>
</feature>
<dbReference type="InterPro" id="IPR006880">
    <property type="entry name" value="INO80B_C"/>
</dbReference>
<evidence type="ECO:0000313" key="4">
    <source>
        <dbReference type="Proteomes" id="UP000095149"/>
    </source>
</evidence>
<dbReference type="GO" id="GO:0006338">
    <property type="term" value="P:chromatin remodeling"/>
    <property type="evidence" value="ECO:0007669"/>
    <property type="project" value="InterPro"/>
</dbReference>
<feature type="compositionally biased region" description="Acidic residues" evidence="1">
    <location>
        <begin position="153"/>
        <end position="181"/>
    </location>
</feature>
<dbReference type="AlphaFoldDB" id="A0A1E3K8X1"/>
<dbReference type="SMART" id="SM01406">
    <property type="entry name" value="PAPA-1"/>
    <property type="match status" value="1"/>
</dbReference>
<name>A0A1E3K8X1_9TREE</name>
<evidence type="ECO:0000256" key="1">
    <source>
        <dbReference type="SAM" id="MobiDB-lite"/>
    </source>
</evidence>
<dbReference type="Proteomes" id="UP000095149">
    <property type="component" value="Unassembled WGS sequence"/>
</dbReference>
<feature type="compositionally biased region" description="Basic and acidic residues" evidence="1">
    <location>
        <begin position="206"/>
        <end position="218"/>
    </location>
</feature>
<dbReference type="InterPro" id="IPR029523">
    <property type="entry name" value="INO80B/Ies2"/>
</dbReference>
<feature type="domain" description="INO80 complex subunit B-like conserved region" evidence="2">
    <location>
        <begin position="228"/>
        <end position="318"/>
    </location>
</feature>
<dbReference type="EMBL" id="MEKH01000004">
    <property type="protein sequence ID" value="ODO09293.1"/>
    <property type="molecule type" value="Genomic_DNA"/>
</dbReference>
<feature type="region of interest" description="Disordered" evidence="1">
    <location>
        <begin position="1"/>
        <end position="290"/>
    </location>
</feature>
<protein>
    <recommendedName>
        <fullName evidence="2">INO80 complex subunit B-like conserved region domain-containing protein</fullName>
    </recommendedName>
</protein>
<dbReference type="Pfam" id="PF04795">
    <property type="entry name" value="PAPA-1"/>
    <property type="match status" value="1"/>
</dbReference>
<feature type="compositionally biased region" description="Low complexity" evidence="1">
    <location>
        <begin position="21"/>
        <end position="30"/>
    </location>
</feature>
<evidence type="ECO:0000259" key="2">
    <source>
        <dbReference type="SMART" id="SM01406"/>
    </source>
</evidence>
<proteinExistence type="predicted"/>
<gene>
    <name evidence="3" type="ORF">I350_02893</name>
</gene>
<sequence length="372" mass="40973">MAPKTAPISSAARRSKRVVDSESASSAEPSASPPPAPAPAPRRARAPPAKAPARATRGAGAEKRVTYAEHSEDDDDGVVEEESEEDELEEEGDESMEVDEPAPVNPLRIKLTVKGQAPAASGPSGTRIKLPSRSLSPQKKAASKKRKSREETLDTEEEGDGEGEQDDLEEDQLLDEEGYEDDERRHPSSSPSKMTARQRAKGNSDLQDHLLVLEEARSTRALQLTEQEKIERKEEASRRRRRQIEQRLQDEQDETINRLLRAQTSRSRAKIDDDIDPSTGNPSPSRRIQAPPEGMVRWTSKMGKEGAVVMSIAVPTGQERWLDMGAPSVEPKKDERMCNAPGCGEKRKYRSVKVFEKGGCSMAHLKTVEAAL</sequence>
<feature type="compositionally biased region" description="Pro residues" evidence="1">
    <location>
        <begin position="31"/>
        <end position="40"/>
    </location>
</feature>
<comment type="caution">
    <text evidence="3">The sequence shown here is derived from an EMBL/GenBank/DDBJ whole genome shotgun (WGS) entry which is preliminary data.</text>
</comment>
<accession>A0A1E3K8X1</accession>
<feature type="compositionally biased region" description="Basic and acidic residues" evidence="1">
    <location>
        <begin position="60"/>
        <end position="70"/>
    </location>
</feature>
<dbReference type="PANTHER" id="PTHR21561:SF12">
    <property type="entry name" value="INO80 COMPLEX SUBUNIT B"/>
    <property type="match status" value="1"/>
</dbReference>
<dbReference type="OrthoDB" id="2021186at2759"/>
<organism evidence="3 4">
    <name type="scientific">Cryptococcus amylolentus CBS 6273</name>
    <dbReference type="NCBI Taxonomy" id="1296118"/>
    <lineage>
        <taxon>Eukaryota</taxon>
        <taxon>Fungi</taxon>
        <taxon>Dikarya</taxon>
        <taxon>Basidiomycota</taxon>
        <taxon>Agaricomycotina</taxon>
        <taxon>Tremellomycetes</taxon>
        <taxon>Tremellales</taxon>
        <taxon>Cryptococcaceae</taxon>
        <taxon>Cryptococcus</taxon>
    </lineage>
</organism>
<evidence type="ECO:0000313" key="3">
    <source>
        <dbReference type="EMBL" id="ODO09293.1"/>
    </source>
</evidence>
<dbReference type="GO" id="GO:0031011">
    <property type="term" value="C:Ino80 complex"/>
    <property type="evidence" value="ECO:0007669"/>
    <property type="project" value="InterPro"/>
</dbReference>
<reference evidence="3 4" key="1">
    <citation type="submission" date="2016-06" db="EMBL/GenBank/DDBJ databases">
        <title>Evolution of pathogenesis and genome organization in the Tremellales.</title>
        <authorList>
            <person name="Cuomo C."/>
            <person name="Litvintseva A."/>
            <person name="Heitman J."/>
            <person name="Chen Y."/>
            <person name="Sun S."/>
            <person name="Springer D."/>
            <person name="Dromer F."/>
            <person name="Young S."/>
            <person name="Zeng Q."/>
            <person name="Chapman S."/>
            <person name="Gujja S."/>
            <person name="Saif S."/>
            <person name="Birren B."/>
        </authorList>
    </citation>
    <scope>NUCLEOTIDE SEQUENCE [LARGE SCALE GENOMIC DNA]</scope>
    <source>
        <strain evidence="3 4">CBS 6273</strain>
    </source>
</reference>